<sequence>MSGTDFARNVEQKILDFSAVCLEECSARESLRLIGWLGKGAFSNVYRAVWGTTETALKVTRASKKKLEDMLAMEVAVGFCSRHPNVVTTYSYSLQKRPIADGAHNMSKALGNDCGGSQTITELSQDAVWEVQILQECCDIGTLQKAIRRGLLRRLGTDPSREEGFQSGIQLAPESAGSLHTEPQPQSHSGSGGHASSLREKAGNSDEVTHRNSSFSGFIETRIKPKSKENTQDMGMVLGMAADIIEGMVYLHNRGVVHGDIKPSNVLLKTSTVNGEQQACAKISDFGTAVLLHGRTEVTGYFAGTPSYMAPEVIAESTVSKASDVYSFGILLFEMATAQRPYPERRSKEIMHGVVHNKLRPQITVDLPRQLIELISSCWADDPCQRPTFKDVGLRIQNIAGELGVGNSLSGIGSGQDLRRVLAERAVLLHPPSTPEAEAAMSGHNPPRKANSTLPVFQSRTAFSAAGNAAGDGADLTHSDRSLVPGTPQTSLTDADVRGADGKEPPNSFHGSFEKSKAQGDFEDNEVVVSAEAGSRAEAVIGGSSDHPNIHGEAERLSAGPKPKTPCADPGAPHKCNPQRRRPSEDALARMISRIKKASAKVISGAVKRRSTWYKLSPFKSKEGSSSSRLVQPAQRFSDPNEPLKGDSMASPTVPFRHRVHRTGAPQADSLLDPLRSEDIRQKDADARTQDNGDPCGGPRVPEVDVPCRMPDSTPAGEVPDNPSVDEPLGDTENATPSENGSERPLNGRGGSLSMRGHREESSSQEPGDGPLARCSTCPAALINMVESRGSADEDSEDGLDDTIVLQLKDISGNRPEGA</sequence>
<organism evidence="9">
    <name type="scientific">Tetraselmis sp. GSL018</name>
    <dbReference type="NCBI Taxonomy" id="582737"/>
    <lineage>
        <taxon>Eukaryota</taxon>
        <taxon>Viridiplantae</taxon>
        <taxon>Chlorophyta</taxon>
        <taxon>core chlorophytes</taxon>
        <taxon>Chlorodendrophyceae</taxon>
        <taxon>Chlorodendrales</taxon>
        <taxon>Chlorodendraceae</taxon>
        <taxon>Tetraselmis</taxon>
    </lineage>
</organism>
<feature type="region of interest" description="Disordered" evidence="7">
    <location>
        <begin position="618"/>
        <end position="776"/>
    </location>
</feature>
<evidence type="ECO:0000256" key="2">
    <source>
        <dbReference type="ARBA" id="ARBA00022679"/>
    </source>
</evidence>
<dbReference type="InterPro" id="IPR011009">
    <property type="entry name" value="Kinase-like_dom_sf"/>
</dbReference>
<dbReference type="PANTHER" id="PTHR44329">
    <property type="entry name" value="SERINE/THREONINE-PROTEIN KINASE TNNI3K-RELATED"/>
    <property type="match status" value="1"/>
</dbReference>
<dbReference type="InterPro" id="IPR001245">
    <property type="entry name" value="Ser-Thr/Tyr_kinase_cat_dom"/>
</dbReference>
<proteinExistence type="predicted"/>
<evidence type="ECO:0000256" key="7">
    <source>
        <dbReference type="SAM" id="MobiDB-lite"/>
    </source>
</evidence>
<evidence type="ECO:0000256" key="5">
    <source>
        <dbReference type="ARBA" id="ARBA00022840"/>
    </source>
</evidence>
<dbReference type="GO" id="GO:0004674">
    <property type="term" value="F:protein serine/threonine kinase activity"/>
    <property type="evidence" value="ECO:0007669"/>
    <property type="project" value="UniProtKB-KW"/>
</dbReference>
<feature type="compositionally biased region" description="Basic and acidic residues" evidence="7">
    <location>
        <begin position="495"/>
        <end position="504"/>
    </location>
</feature>
<dbReference type="Pfam" id="PF07714">
    <property type="entry name" value="PK_Tyr_Ser-Thr"/>
    <property type="match status" value="1"/>
</dbReference>
<evidence type="ECO:0000256" key="1">
    <source>
        <dbReference type="ARBA" id="ARBA00022527"/>
    </source>
</evidence>
<dbReference type="AlphaFoldDB" id="A0A061RIQ6"/>
<feature type="binding site" evidence="6">
    <location>
        <position position="58"/>
    </location>
    <ligand>
        <name>ATP</name>
        <dbReference type="ChEBI" id="CHEBI:30616"/>
    </ligand>
</feature>
<feature type="compositionally biased region" description="Basic and acidic residues" evidence="7">
    <location>
        <begin position="675"/>
        <end position="691"/>
    </location>
</feature>
<dbReference type="EMBL" id="GBEZ01015791">
    <property type="protein sequence ID" value="JAC70401.1"/>
    <property type="molecule type" value="Transcribed_RNA"/>
</dbReference>
<keyword evidence="1" id="KW-0723">Serine/threonine-protein kinase</keyword>
<evidence type="ECO:0000313" key="9">
    <source>
        <dbReference type="EMBL" id="JAC70401.1"/>
    </source>
</evidence>
<name>A0A061RIQ6_9CHLO</name>
<dbReference type="GO" id="GO:0005524">
    <property type="term" value="F:ATP binding"/>
    <property type="evidence" value="ECO:0007669"/>
    <property type="project" value="UniProtKB-UniRule"/>
</dbReference>
<dbReference type="SMART" id="SM00220">
    <property type="entry name" value="S_TKc"/>
    <property type="match status" value="1"/>
</dbReference>
<dbReference type="PROSITE" id="PS50011">
    <property type="entry name" value="PROTEIN_KINASE_DOM"/>
    <property type="match status" value="1"/>
</dbReference>
<feature type="region of interest" description="Disordered" evidence="7">
    <location>
        <begin position="175"/>
        <end position="213"/>
    </location>
</feature>
<feature type="domain" description="Protein kinase" evidence="8">
    <location>
        <begin position="31"/>
        <end position="399"/>
    </location>
</feature>
<dbReference type="Gene3D" id="1.10.510.10">
    <property type="entry name" value="Transferase(Phosphotransferase) domain 1"/>
    <property type="match status" value="1"/>
</dbReference>
<dbReference type="InterPro" id="IPR000719">
    <property type="entry name" value="Prot_kinase_dom"/>
</dbReference>
<dbReference type="PANTHER" id="PTHR44329:SF214">
    <property type="entry name" value="PROTEIN KINASE DOMAIN-CONTAINING PROTEIN"/>
    <property type="match status" value="1"/>
</dbReference>
<dbReference type="InterPro" id="IPR017441">
    <property type="entry name" value="Protein_kinase_ATP_BS"/>
</dbReference>
<feature type="compositionally biased region" description="Basic and acidic residues" evidence="7">
    <location>
        <begin position="197"/>
        <end position="210"/>
    </location>
</feature>
<keyword evidence="3 6" id="KW-0547">Nucleotide-binding</keyword>
<protein>
    <recommendedName>
        <fullName evidence="8">Protein kinase domain-containing protein</fullName>
    </recommendedName>
</protein>
<feature type="region of interest" description="Disordered" evidence="7">
    <location>
        <begin position="540"/>
        <end position="585"/>
    </location>
</feature>
<evidence type="ECO:0000259" key="8">
    <source>
        <dbReference type="PROSITE" id="PS50011"/>
    </source>
</evidence>
<dbReference type="SUPFAM" id="SSF56112">
    <property type="entry name" value="Protein kinase-like (PK-like)"/>
    <property type="match status" value="1"/>
</dbReference>
<dbReference type="PROSITE" id="PS00108">
    <property type="entry name" value="PROTEIN_KINASE_ST"/>
    <property type="match status" value="1"/>
</dbReference>
<keyword evidence="4" id="KW-0418">Kinase</keyword>
<dbReference type="InterPro" id="IPR008271">
    <property type="entry name" value="Ser/Thr_kinase_AS"/>
</dbReference>
<accession>A0A061RIQ6</accession>
<evidence type="ECO:0000256" key="6">
    <source>
        <dbReference type="PROSITE-ProRule" id="PRU10141"/>
    </source>
</evidence>
<reference evidence="9" key="1">
    <citation type="submission" date="2014-05" db="EMBL/GenBank/DDBJ databases">
        <title>The transcriptome of the halophilic microalga Tetraselmis sp. GSL018 isolated from the Great Salt Lake, Utah.</title>
        <authorList>
            <person name="Jinkerson R.E."/>
            <person name="D'Adamo S."/>
            <person name="Posewitz M.C."/>
        </authorList>
    </citation>
    <scope>NUCLEOTIDE SEQUENCE</scope>
    <source>
        <strain evidence="9">GSL018</strain>
    </source>
</reference>
<evidence type="ECO:0000256" key="4">
    <source>
        <dbReference type="ARBA" id="ARBA00022777"/>
    </source>
</evidence>
<dbReference type="PROSITE" id="PS00107">
    <property type="entry name" value="PROTEIN_KINASE_ATP"/>
    <property type="match status" value="1"/>
</dbReference>
<dbReference type="Gene3D" id="3.30.200.20">
    <property type="entry name" value="Phosphorylase Kinase, domain 1"/>
    <property type="match status" value="1"/>
</dbReference>
<feature type="region of interest" description="Disordered" evidence="7">
    <location>
        <begin position="468"/>
        <end position="521"/>
    </location>
</feature>
<keyword evidence="2" id="KW-0808">Transferase</keyword>
<dbReference type="InterPro" id="IPR051681">
    <property type="entry name" value="Ser/Thr_Kinases-Pseudokinases"/>
</dbReference>
<keyword evidence="5 6" id="KW-0067">ATP-binding</keyword>
<evidence type="ECO:0000256" key="3">
    <source>
        <dbReference type="ARBA" id="ARBA00022741"/>
    </source>
</evidence>
<gene>
    <name evidence="9" type="ORF">TSPGSL018_4214</name>
</gene>
<dbReference type="PRINTS" id="PR00109">
    <property type="entry name" value="TYRKINASE"/>
</dbReference>